<dbReference type="Proteomes" id="UP001519291">
    <property type="component" value="Unassembled WGS sequence"/>
</dbReference>
<gene>
    <name evidence="1" type="ORF">JO379_000297</name>
</gene>
<evidence type="ECO:0000313" key="1">
    <source>
        <dbReference type="EMBL" id="MBP2400828.1"/>
    </source>
</evidence>
<dbReference type="EMBL" id="JAGIOH010000001">
    <property type="protein sequence ID" value="MBP2400828.1"/>
    <property type="molecule type" value="Genomic_DNA"/>
</dbReference>
<organism evidence="1 2">
    <name type="scientific">Streptomyces syringium</name>
    <dbReference type="NCBI Taxonomy" id="76729"/>
    <lineage>
        <taxon>Bacteria</taxon>
        <taxon>Bacillati</taxon>
        <taxon>Actinomycetota</taxon>
        <taxon>Actinomycetes</taxon>
        <taxon>Kitasatosporales</taxon>
        <taxon>Streptomycetaceae</taxon>
        <taxon>Streptomyces</taxon>
    </lineage>
</organism>
<protein>
    <submittedName>
        <fullName evidence="1">Uncharacterized protein</fullName>
    </submittedName>
</protein>
<evidence type="ECO:0000313" key="2">
    <source>
        <dbReference type="Proteomes" id="UP001519291"/>
    </source>
</evidence>
<sequence>MRRYRFIEDGLMLGKPETAHVVDQARQHTKLWYRMDDTPLRRSTGEPFEAVMSDKDRLLFDGFADMLNRPDAEKCPNCRQRTFYGTDAMQQFGGVELCDSCRHAWSDYLLTFATRAAEILPLAPSKP</sequence>
<reference evidence="1 2" key="1">
    <citation type="submission" date="2021-03" db="EMBL/GenBank/DDBJ databases">
        <title>Sequencing the genomes of 1000 actinobacteria strains.</title>
        <authorList>
            <person name="Klenk H.-P."/>
        </authorList>
    </citation>
    <scope>NUCLEOTIDE SEQUENCE [LARGE SCALE GENOMIC DNA]</scope>
    <source>
        <strain evidence="1 2">DSM 41480</strain>
    </source>
</reference>
<dbReference type="RefSeq" id="WP_209513385.1">
    <property type="nucleotide sequence ID" value="NZ_JAGIOH010000001.1"/>
</dbReference>
<accession>A0ABS4XYP1</accession>
<keyword evidence="2" id="KW-1185">Reference proteome</keyword>
<name>A0ABS4XYP1_9ACTN</name>
<dbReference type="GeneID" id="91567187"/>
<proteinExistence type="predicted"/>
<comment type="caution">
    <text evidence="1">The sequence shown here is derived from an EMBL/GenBank/DDBJ whole genome shotgun (WGS) entry which is preliminary data.</text>
</comment>